<dbReference type="PROSITE" id="PS51257">
    <property type="entry name" value="PROKAR_LIPOPROTEIN"/>
    <property type="match status" value="1"/>
</dbReference>
<dbReference type="RefSeq" id="WP_066788426.1">
    <property type="nucleotide sequence ID" value="NZ_LWQS01000060.1"/>
</dbReference>
<dbReference type="Gene3D" id="2.60.120.200">
    <property type="match status" value="1"/>
</dbReference>
<dbReference type="InterPro" id="IPR013320">
    <property type="entry name" value="ConA-like_dom_sf"/>
</dbReference>
<name>A0A178M942_9CHLR</name>
<dbReference type="Pfam" id="PF13385">
    <property type="entry name" value="Laminin_G_3"/>
    <property type="match status" value="1"/>
</dbReference>
<dbReference type="CDD" id="cd00110">
    <property type="entry name" value="LamG"/>
    <property type="match status" value="1"/>
</dbReference>
<sequence>MHPYRLIGIVILIGVLIGCSASNAIPSPTLAQGPAETITPAQSAITPDPVASNSLAQTVPSPLATTPATATPSSAGGFSIRLFGSSTNDLDRIKIPLGTINSSGQLTSSRPVNVGGDLTVEFWMKANAADNTAPACDGWYYGNIIIDRDIFGNGDYGDYGIAICDGKLVVGFSVGSDDRLLKGNRTVTDGMWHHIAVTRANSGQVRLFVDGQLDAQMNGPSGRIDYRLNRSTSYPNSDPYLVFGAEKHDYPGSRYYNGLLDDVRLSNSVRYTGNFAPPTAPHPADANTVALYRFDEGSGTTIGDSAPGNQSPGVLQPRTGGAAQHWSTDTPFASSSAPLTPRAFLPMIIRS</sequence>
<organism evidence="2 3">
    <name type="scientific">Chloroflexus islandicus</name>
    <dbReference type="NCBI Taxonomy" id="1707952"/>
    <lineage>
        <taxon>Bacteria</taxon>
        <taxon>Bacillati</taxon>
        <taxon>Chloroflexota</taxon>
        <taxon>Chloroflexia</taxon>
        <taxon>Chloroflexales</taxon>
        <taxon>Chloroflexineae</taxon>
        <taxon>Chloroflexaceae</taxon>
        <taxon>Chloroflexus</taxon>
    </lineage>
</organism>
<dbReference type="InterPro" id="IPR001791">
    <property type="entry name" value="Laminin_G"/>
</dbReference>
<comment type="caution">
    <text evidence="2">The sequence shown here is derived from an EMBL/GenBank/DDBJ whole genome shotgun (WGS) entry which is preliminary data.</text>
</comment>
<evidence type="ECO:0000256" key="1">
    <source>
        <dbReference type="SAM" id="MobiDB-lite"/>
    </source>
</evidence>
<dbReference type="AlphaFoldDB" id="A0A178M942"/>
<evidence type="ECO:0008006" key="4">
    <source>
        <dbReference type="Google" id="ProtNLM"/>
    </source>
</evidence>
<feature type="compositionally biased region" description="Polar residues" evidence="1">
    <location>
        <begin position="298"/>
        <end position="313"/>
    </location>
</feature>
<protein>
    <recommendedName>
        <fullName evidence="4">LamG domain-containing protein</fullName>
    </recommendedName>
</protein>
<dbReference type="OrthoDB" id="9790247at2"/>
<keyword evidence="3" id="KW-1185">Reference proteome</keyword>
<gene>
    <name evidence="2" type="ORF">A6A03_02515</name>
</gene>
<dbReference type="SUPFAM" id="SSF49899">
    <property type="entry name" value="Concanavalin A-like lectins/glucanases"/>
    <property type="match status" value="1"/>
</dbReference>
<proteinExistence type="predicted"/>
<dbReference type="Proteomes" id="UP000078287">
    <property type="component" value="Unassembled WGS sequence"/>
</dbReference>
<reference evidence="2 3" key="1">
    <citation type="submission" date="2016-04" db="EMBL/GenBank/DDBJ databases">
        <title>Chloroflexus islandicus sp. nov., a thermophilic filamentous anoxygenic phototrophic bacterium from geyser Strokkur (Iceland).</title>
        <authorList>
            <person name="Gaisin V.A."/>
            <person name="Kalashnikov A.M."/>
            <person name="Sukhacheva M.V."/>
            <person name="Grouzdev D.S."/>
            <person name="Ivanov T.M."/>
            <person name="Kuznetsov B."/>
            <person name="Gorlenko V.M."/>
        </authorList>
    </citation>
    <scope>NUCLEOTIDE SEQUENCE [LARGE SCALE GENOMIC DNA]</scope>
    <source>
        <strain evidence="3">isl-2</strain>
    </source>
</reference>
<evidence type="ECO:0000313" key="2">
    <source>
        <dbReference type="EMBL" id="OAN45046.1"/>
    </source>
</evidence>
<dbReference type="EMBL" id="LWQS01000060">
    <property type="protein sequence ID" value="OAN45046.1"/>
    <property type="molecule type" value="Genomic_DNA"/>
</dbReference>
<evidence type="ECO:0000313" key="3">
    <source>
        <dbReference type="Proteomes" id="UP000078287"/>
    </source>
</evidence>
<feature type="compositionally biased region" description="Polar residues" evidence="1">
    <location>
        <begin position="325"/>
        <end position="334"/>
    </location>
</feature>
<feature type="region of interest" description="Disordered" evidence="1">
    <location>
        <begin position="298"/>
        <end position="334"/>
    </location>
</feature>
<dbReference type="STRING" id="1707952.A6A03_02515"/>
<accession>A0A178M942</accession>